<protein>
    <recommendedName>
        <fullName evidence="3">serine-type D-Ala-D-Ala carboxypeptidase</fullName>
        <ecNumber evidence="3">3.4.16.4</ecNumber>
    </recommendedName>
</protein>
<evidence type="ECO:0000256" key="6">
    <source>
        <dbReference type="ARBA" id="ARBA00022729"/>
    </source>
</evidence>
<evidence type="ECO:0000256" key="10">
    <source>
        <dbReference type="ARBA" id="ARBA00023316"/>
    </source>
</evidence>
<dbReference type="PANTHER" id="PTHR21581">
    <property type="entry name" value="D-ALANYL-D-ALANINE CARBOXYPEPTIDASE"/>
    <property type="match status" value="1"/>
</dbReference>
<name>A0ABW4LWR1_9BACI</name>
<evidence type="ECO:0000256" key="2">
    <source>
        <dbReference type="ARBA" id="ARBA00007164"/>
    </source>
</evidence>
<evidence type="ECO:0000256" key="1">
    <source>
        <dbReference type="ARBA" id="ARBA00004752"/>
    </source>
</evidence>
<dbReference type="EC" id="3.4.16.4" evidence="3"/>
<comment type="caution">
    <text evidence="15">The sequence shown here is derived from an EMBL/GenBank/DDBJ whole genome shotgun (WGS) entry which is preliminary data.</text>
</comment>
<keyword evidence="16" id="KW-1185">Reference proteome</keyword>
<evidence type="ECO:0000313" key="16">
    <source>
        <dbReference type="Proteomes" id="UP001597214"/>
    </source>
</evidence>
<evidence type="ECO:0000256" key="3">
    <source>
        <dbReference type="ARBA" id="ARBA00012448"/>
    </source>
</evidence>
<dbReference type="InterPro" id="IPR018044">
    <property type="entry name" value="Peptidase_S11"/>
</dbReference>
<evidence type="ECO:0000259" key="14">
    <source>
        <dbReference type="Pfam" id="PF07943"/>
    </source>
</evidence>
<feature type="domain" description="Peptidase S11 D-alanyl-D-alanine carboxypeptidase A N-terminal" evidence="13">
    <location>
        <begin position="26"/>
        <end position="254"/>
    </location>
</feature>
<keyword evidence="7 15" id="KW-0378">Hydrolase</keyword>
<keyword evidence="10" id="KW-0961">Cell wall biogenesis/degradation</keyword>
<dbReference type="EMBL" id="JBHUEM010000045">
    <property type="protein sequence ID" value="MFD1738613.1"/>
    <property type="molecule type" value="Genomic_DNA"/>
</dbReference>
<keyword evidence="9" id="KW-0573">Peptidoglycan synthesis</keyword>
<sequence length="385" mass="43802">MRMRTSLIYIIILVFFISVIPTKKGITAPGVSAQSAIVMEQESGRVIFGKHEHEKRRIASITKIMTAILAIESGKMNENVVVSKNAEGTEGSSLYLIANEKIKLEDLVYGLMLRSGNDAAVAIAEFVGGSVDGFAYMMNQKAEEIGMKNSHFRNPHGLDTHEDHYSTAYDMAILTRYAMGNEHYQKIAGTKVYRSPHPEEKWDRVWKNKNKLVTGLYPYSTGGKTGYTKRAKRTLVSTASKDGMNLIAVTLNAPDDWNDHISMFNYTFNHYELVKVLKEGKLRKIEDTFYQNKIYYKHDFLYPVVNDEEEQIKVKISLVKPDSKKWKEATDIPVPIGKASIYLGDKLIGEQSIFFDIDSMPESRKSFFDWFKSLFFTFLGVELYG</sequence>
<accession>A0ABW4LWR1</accession>
<comment type="similarity">
    <text evidence="2 12">Belongs to the peptidase S11 family.</text>
</comment>
<keyword evidence="6" id="KW-0732">Signal</keyword>
<reference evidence="16" key="1">
    <citation type="journal article" date="2019" name="Int. J. Syst. Evol. Microbiol.">
        <title>The Global Catalogue of Microorganisms (GCM) 10K type strain sequencing project: providing services to taxonomists for standard genome sequencing and annotation.</title>
        <authorList>
            <consortium name="The Broad Institute Genomics Platform"/>
            <consortium name="The Broad Institute Genome Sequencing Center for Infectious Disease"/>
            <person name="Wu L."/>
            <person name="Ma J."/>
        </authorList>
    </citation>
    <scope>NUCLEOTIDE SEQUENCE [LARGE SCALE GENOMIC DNA]</scope>
    <source>
        <strain evidence="16">CCUG 49339</strain>
    </source>
</reference>
<evidence type="ECO:0000256" key="8">
    <source>
        <dbReference type="ARBA" id="ARBA00022960"/>
    </source>
</evidence>
<evidence type="ECO:0000313" key="15">
    <source>
        <dbReference type="EMBL" id="MFD1738613.1"/>
    </source>
</evidence>
<gene>
    <name evidence="15" type="ORF">ACFSCX_18995</name>
</gene>
<dbReference type="Pfam" id="PF00768">
    <property type="entry name" value="Peptidase_S11"/>
    <property type="match status" value="1"/>
</dbReference>
<dbReference type="Pfam" id="PF07943">
    <property type="entry name" value="PBP5_C"/>
    <property type="match status" value="1"/>
</dbReference>
<evidence type="ECO:0000256" key="5">
    <source>
        <dbReference type="ARBA" id="ARBA00022670"/>
    </source>
</evidence>
<feature type="domain" description="Peptidase S11 D-Ala-D-Ala carboxypeptidase A C-terminal" evidence="14">
    <location>
        <begin position="271"/>
        <end position="353"/>
    </location>
</feature>
<proteinExistence type="inferred from homology"/>
<dbReference type="PANTHER" id="PTHR21581:SF33">
    <property type="entry name" value="D-ALANYL-D-ALANINE CARBOXYPEPTIDASE DACB"/>
    <property type="match status" value="1"/>
</dbReference>
<comment type="catalytic activity">
    <reaction evidence="11">
        <text>Preferential cleavage: (Ac)2-L-Lys-D-Ala-|-D-Ala. Also transpeptidation of peptidyl-alanyl moieties that are N-acyl substituents of D-alanine.</text>
        <dbReference type="EC" id="3.4.16.4"/>
    </reaction>
</comment>
<dbReference type="SUPFAM" id="SSF56601">
    <property type="entry name" value="beta-lactamase/transpeptidase-like"/>
    <property type="match status" value="1"/>
</dbReference>
<dbReference type="InterPro" id="IPR012907">
    <property type="entry name" value="Peptidase_S11_C"/>
</dbReference>
<organism evidence="15 16">
    <name type="scientific">Bacillus salitolerans</name>
    <dbReference type="NCBI Taxonomy" id="1437434"/>
    <lineage>
        <taxon>Bacteria</taxon>
        <taxon>Bacillati</taxon>
        <taxon>Bacillota</taxon>
        <taxon>Bacilli</taxon>
        <taxon>Bacillales</taxon>
        <taxon>Bacillaceae</taxon>
        <taxon>Bacillus</taxon>
    </lineage>
</organism>
<dbReference type="InterPro" id="IPR012338">
    <property type="entry name" value="Beta-lactam/transpept-like"/>
</dbReference>
<dbReference type="GO" id="GO:0016787">
    <property type="term" value="F:hydrolase activity"/>
    <property type="evidence" value="ECO:0007669"/>
    <property type="project" value="UniProtKB-KW"/>
</dbReference>
<evidence type="ECO:0000256" key="9">
    <source>
        <dbReference type="ARBA" id="ARBA00022984"/>
    </source>
</evidence>
<dbReference type="InterPro" id="IPR001967">
    <property type="entry name" value="Peptidase_S11_N"/>
</dbReference>
<dbReference type="Gene3D" id="3.40.710.10">
    <property type="entry name" value="DD-peptidase/beta-lactamase superfamily"/>
    <property type="match status" value="1"/>
</dbReference>
<evidence type="ECO:0000256" key="12">
    <source>
        <dbReference type="RuleBase" id="RU004016"/>
    </source>
</evidence>
<comment type="pathway">
    <text evidence="1">Cell wall biogenesis; peptidoglycan biosynthesis.</text>
</comment>
<keyword evidence="8" id="KW-0133">Cell shape</keyword>
<dbReference type="Gene3D" id="2.30.140.30">
    <property type="match status" value="1"/>
</dbReference>
<keyword evidence="5" id="KW-0645">Protease</keyword>
<evidence type="ECO:0000256" key="4">
    <source>
        <dbReference type="ARBA" id="ARBA00022645"/>
    </source>
</evidence>
<evidence type="ECO:0000259" key="13">
    <source>
        <dbReference type="Pfam" id="PF00768"/>
    </source>
</evidence>
<keyword evidence="4" id="KW-0121">Carboxypeptidase</keyword>
<dbReference type="RefSeq" id="WP_377929817.1">
    <property type="nucleotide sequence ID" value="NZ_JBHUEM010000045.1"/>
</dbReference>
<evidence type="ECO:0000256" key="7">
    <source>
        <dbReference type="ARBA" id="ARBA00022801"/>
    </source>
</evidence>
<evidence type="ECO:0000256" key="11">
    <source>
        <dbReference type="ARBA" id="ARBA00034000"/>
    </source>
</evidence>
<dbReference type="PRINTS" id="PR00725">
    <property type="entry name" value="DADACBPTASE1"/>
</dbReference>
<dbReference type="Proteomes" id="UP001597214">
    <property type="component" value="Unassembled WGS sequence"/>
</dbReference>